<evidence type="ECO:0000256" key="7">
    <source>
        <dbReference type="ARBA" id="ARBA00016549"/>
    </source>
</evidence>
<proteinExistence type="inferred from homology"/>
<comment type="similarity">
    <text evidence="3">Belongs to the class II aldolase/RraA-like family.</text>
</comment>
<evidence type="ECO:0000256" key="12">
    <source>
        <dbReference type="ARBA" id="ARBA00047973"/>
    </source>
</evidence>
<dbReference type="OrthoDB" id="9784786at2"/>
<dbReference type="InterPro" id="IPR005493">
    <property type="entry name" value="RraA/RraA-like"/>
</dbReference>
<evidence type="ECO:0000256" key="5">
    <source>
        <dbReference type="ARBA" id="ARBA00012213"/>
    </source>
</evidence>
<dbReference type="Gene3D" id="3.50.30.40">
    <property type="entry name" value="Ribonuclease E inhibitor RraA/RraA-like"/>
    <property type="match status" value="1"/>
</dbReference>
<dbReference type="SUPFAM" id="SSF89562">
    <property type="entry name" value="RraA-like"/>
    <property type="match status" value="1"/>
</dbReference>
<feature type="binding site" evidence="13">
    <location>
        <begin position="64"/>
        <end position="67"/>
    </location>
    <ligand>
        <name>substrate</name>
    </ligand>
</feature>
<evidence type="ECO:0000256" key="10">
    <source>
        <dbReference type="ARBA" id="ARBA00030169"/>
    </source>
</evidence>
<comment type="cofactor">
    <cofactor evidence="2">
        <name>a divalent metal cation</name>
        <dbReference type="ChEBI" id="CHEBI:60240"/>
    </cofactor>
</comment>
<evidence type="ECO:0000256" key="13">
    <source>
        <dbReference type="PIRSR" id="PIRSR605493-1"/>
    </source>
</evidence>
<dbReference type="Pfam" id="PF03737">
    <property type="entry name" value="RraA-like"/>
    <property type="match status" value="1"/>
</dbReference>
<dbReference type="Proteomes" id="UP000257144">
    <property type="component" value="Unassembled WGS sequence"/>
</dbReference>
<dbReference type="InterPro" id="IPR036704">
    <property type="entry name" value="RraA/RraA-like_sf"/>
</dbReference>
<sequence>MGRKGAMDPEIKPVTKGKKVIGTAFTVDLEPGDNLFLHEAIYLCTQGYVIVADGKNHKQNAYLGELMATAAALMGVEGIVIDGLVRDRSSLENIDIPIFAKGFIPNGPYKNGPGSINTPIVCCGIKVNPGDLIFGDEDGVVVVAKENVSEIIELAEKKANDEKSRLDFLVSYSGRKLDADSIERLKPGFLKIRHRV</sequence>
<dbReference type="EC" id="4.1.3.17" evidence="5"/>
<keyword evidence="13" id="KW-0479">Metal-binding</keyword>
<comment type="catalytic activity">
    <reaction evidence="1">
        <text>4-hydroxy-4-methyl-2-oxoglutarate = 2 pyruvate</text>
        <dbReference type="Rhea" id="RHEA:22748"/>
        <dbReference type="ChEBI" id="CHEBI:15361"/>
        <dbReference type="ChEBI" id="CHEBI:58276"/>
        <dbReference type="EC" id="4.1.3.17"/>
    </reaction>
</comment>
<evidence type="ECO:0000256" key="4">
    <source>
        <dbReference type="ARBA" id="ARBA00011233"/>
    </source>
</evidence>
<protein>
    <recommendedName>
        <fullName evidence="7">Putative 4-hydroxy-4-methyl-2-oxoglutarate aldolase</fullName>
        <ecNumber evidence="6">4.1.1.112</ecNumber>
        <ecNumber evidence="5">4.1.3.17</ecNumber>
    </recommendedName>
    <alternativeName>
        <fullName evidence="11">Oxaloacetate decarboxylase</fullName>
    </alternativeName>
    <alternativeName>
        <fullName evidence="9">Regulator of ribonuclease activity homolog</fullName>
    </alternativeName>
    <alternativeName>
        <fullName evidence="10">RraA-like protein</fullName>
    </alternativeName>
</protein>
<comment type="catalytic activity">
    <reaction evidence="12">
        <text>oxaloacetate + H(+) = pyruvate + CO2</text>
        <dbReference type="Rhea" id="RHEA:15641"/>
        <dbReference type="ChEBI" id="CHEBI:15361"/>
        <dbReference type="ChEBI" id="CHEBI:15378"/>
        <dbReference type="ChEBI" id="CHEBI:16452"/>
        <dbReference type="ChEBI" id="CHEBI:16526"/>
        <dbReference type="EC" id="4.1.1.112"/>
    </reaction>
</comment>
<evidence type="ECO:0000256" key="1">
    <source>
        <dbReference type="ARBA" id="ARBA00001342"/>
    </source>
</evidence>
<dbReference type="EMBL" id="QNQT01000001">
    <property type="protein sequence ID" value="RDU38948.1"/>
    <property type="molecule type" value="Genomic_DNA"/>
</dbReference>
<reference evidence="14 15" key="1">
    <citation type="submission" date="2018-07" db="EMBL/GenBank/DDBJ databases">
        <title>Bacillus sp. YLB-04 draft genome sequence.</title>
        <authorList>
            <person name="Yu L."/>
            <person name="Tang X."/>
        </authorList>
    </citation>
    <scope>NUCLEOTIDE SEQUENCE [LARGE SCALE GENOMIC DNA]</scope>
    <source>
        <strain evidence="14 15">YLB-04</strain>
    </source>
</reference>
<dbReference type="CDD" id="cd16841">
    <property type="entry name" value="RraA_family"/>
    <property type="match status" value="1"/>
</dbReference>
<dbReference type="GO" id="GO:0047443">
    <property type="term" value="F:4-hydroxy-4-methyl-2-oxoglutarate aldolase activity"/>
    <property type="evidence" value="ECO:0007669"/>
    <property type="project" value="UniProtKB-EC"/>
</dbReference>
<comment type="caution">
    <text evidence="14">The sequence shown here is derived from an EMBL/GenBank/DDBJ whole genome shotgun (WGS) entry which is preliminary data.</text>
</comment>
<organism evidence="14 15">
    <name type="scientific">Neobacillus piezotolerans</name>
    <dbReference type="NCBI Taxonomy" id="2259171"/>
    <lineage>
        <taxon>Bacteria</taxon>
        <taxon>Bacillati</taxon>
        <taxon>Bacillota</taxon>
        <taxon>Bacilli</taxon>
        <taxon>Bacillales</taxon>
        <taxon>Bacillaceae</taxon>
        <taxon>Neobacillus</taxon>
    </lineage>
</organism>
<dbReference type="PANTHER" id="PTHR33254:SF4">
    <property type="entry name" value="4-HYDROXY-4-METHYL-2-OXOGLUTARATE ALDOLASE 3-RELATED"/>
    <property type="match status" value="1"/>
</dbReference>
<dbReference type="AlphaFoldDB" id="A0A3D8GWX3"/>
<feature type="binding site" evidence="13">
    <location>
        <position position="86"/>
    </location>
    <ligand>
        <name>substrate</name>
    </ligand>
</feature>
<comment type="function">
    <text evidence="8">Catalyzes the aldol cleavage of 4-hydroxy-4-methyl-2-oxoglutarate (HMG) into 2 molecules of pyruvate. Also contains a secondary oxaloacetate (OAA) decarboxylase activity due to the common pyruvate enolate transition state formed following C-C bond cleavage in the retro-aldol and decarboxylation reactions.</text>
</comment>
<evidence type="ECO:0000256" key="2">
    <source>
        <dbReference type="ARBA" id="ARBA00001968"/>
    </source>
</evidence>
<evidence type="ECO:0000313" key="15">
    <source>
        <dbReference type="Proteomes" id="UP000257144"/>
    </source>
</evidence>
<accession>A0A3D8GWX3</accession>
<dbReference type="GO" id="GO:0046872">
    <property type="term" value="F:metal ion binding"/>
    <property type="evidence" value="ECO:0007669"/>
    <property type="project" value="UniProtKB-KW"/>
</dbReference>
<evidence type="ECO:0000256" key="9">
    <source>
        <dbReference type="ARBA" id="ARBA00029596"/>
    </source>
</evidence>
<dbReference type="PANTHER" id="PTHR33254">
    <property type="entry name" value="4-HYDROXY-4-METHYL-2-OXOGLUTARATE ALDOLASE 3-RELATED"/>
    <property type="match status" value="1"/>
</dbReference>
<keyword evidence="13" id="KW-0460">Magnesium</keyword>
<evidence type="ECO:0000313" key="14">
    <source>
        <dbReference type="EMBL" id="RDU38948.1"/>
    </source>
</evidence>
<comment type="cofactor">
    <cofactor evidence="13">
        <name>Mg(2+)</name>
        <dbReference type="ChEBI" id="CHEBI:18420"/>
    </cofactor>
</comment>
<feature type="binding site" evidence="13">
    <location>
        <position position="87"/>
    </location>
    <ligand>
        <name>Mg(2+)</name>
        <dbReference type="ChEBI" id="CHEBI:18420"/>
    </ligand>
</feature>
<dbReference type="EC" id="4.1.1.112" evidence="6"/>
<dbReference type="GO" id="GO:0008948">
    <property type="term" value="F:oxaloacetate decarboxylase activity"/>
    <property type="evidence" value="ECO:0007669"/>
    <property type="project" value="UniProtKB-EC"/>
</dbReference>
<keyword evidence="15" id="KW-1185">Reference proteome</keyword>
<evidence type="ECO:0000256" key="11">
    <source>
        <dbReference type="ARBA" id="ARBA00032305"/>
    </source>
</evidence>
<evidence type="ECO:0000256" key="6">
    <source>
        <dbReference type="ARBA" id="ARBA00012947"/>
    </source>
</evidence>
<gene>
    <name evidence="14" type="ORF">DRW41_00705</name>
</gene>
<name>A0A3D8GWX3_9BACI</name>
<comment type="subunit">
    <text evidence="4">Homotrimer.</text>
</comment>
<evidence type="ECO:0000256" key="3">
    <source>
        <dbReference type="ARBA" id="ARBA00008621"/>
    </source>
</evidence>
<evidence type="ECO:0000256" key="8">
    <source>
        <dbReference type="ARBA" id="ARBA00025046"/>
    </source>
</evidence>